<comment type="caution">
    <text evidence="2">The sequence shown here is derived from an EMBL/GenBank/DDBJ whole genome shotgun (WGS) entry which is preliminary data.</text>
</comment>
<keyword evidence="1" id="KW-0732">Signal</keyword>
<dbReference type="RefSeq" id="WP_171186726.1">
    <property type="nucleotide sequence ID" value="NZ_WTPX01000061.1"/>
</dbReference>
<evidence type="ECO:0000256" key="1">
    <source>
        <dbReference type="SAM" id="SignalP"/>
    </source>
</evidence>
<name>A0ABX1VF80_9PLAN</name>
<feature type="chain" id="PRO_5046836305" evidence="1">
    <location>
        <begin position="23"/>
        <end position="335"/>
    </location>
</feature>
<reference evidence="2 3" key="1">
    <citation type="journal article" date="2020" name="Syst. Appl. Microbiol.">
        <title>Alienimonas chondri sp. nov., a novel planctomycete isolated from the biofilm of the red alga Chondrus crispus.</title>
        <authorList>
            <person name="Vitorino I."/>
            <person name="Albuquerque L."/>
            <person name="Wiegand S."/>
            <person name="Kallscheuer N."/>
            <person name="da Costa M.S."/>
            <person name="Lobo-da-Cunha A."/>
            <person name="Jogler C."/>
            <person name="Lage O.M."/>
        </authorList>
    </citation>
    <scope>NUCLEOTIDE SEQUENCE [LARGE SCALE GENOMIC DNA]</scope>
    <source>
        <strain evidence="2 3">LzC2</strain>
    </source>
</reference>
<protein>
    <submittedName>
        <fullName evidence="2">Uncharacterized protein</fullName>
    </submittedName>
</protein>
<dbReference type="Proteomes" id="UP000609651">
    <property type="component" value="Unassembled WGS sequence"/>
</dbReference>
<dbReference type="EMBL" id="WTPX01000061">
    <property type="protein sequence ID" value="NNJ26076.1"/>
    <property type="molecule type" value="Genomic_DNA"/>
</dbReference>
<accession>A0ABX1VF80</accession>
<feature type="signal peptide" evidence="1">
    <location>
        <begin position="1"/>
        <end position="22"/>
    </location>
</feature>
<sequence length="335" mass="36801">MISTTRFLIGALLLAAPADAGAGGPADLVRLLEDAASSETAVYRLKDDAGRKMDCLKVFQPDGDEFAGIYYGVYHCRENGVFVSHLARSTDLRRWTQVVALDERASQPTVAPYDGGSWLLACEKDQPGACWIRLRYYRSLNDLLHGAYQREVDLPRTLAPTAEGTPSVESVTLGEDGLDGSEIKLRFHYYKNRDVDQLARGTLANFATWTTTPSAGLNAELRDGGWRGNLGDRDRFAWRGETYYLQEVQRKKHDWSSWRICLCDGDGMPLRTLSVRTPHQSTAFANPNATPVVDAEGRRRLVVTLFLPSEGNAPSEVGTLLYSFAPPAAGGGPAT</sequence>
<evidence type="ECO:0000313" key="2">
    <source>
        <dbReference type="EMBL" id="NNJ26076.1"/>
    </source>
</evidence>
<gene>
    <name evidence="2" type="ORF">LzC2_21550</name>
</gene>
<keyword evidence="3" id="KW-1185">Reference proteome</keyword>
<proteinExistence type="predicted"/>
<organism evidence="2 3">
    <name type="scientific">Alienimonas chondri</name>
    <dbReference type="NCBI Taxonomy" id="2681879"/>
    <lineage>
        <taxon>Bacteria</taxon>
        <taxon>Pseudomonadati</taxon>
        <taxon>Planctomycetota</taxon>
        <taxon>Planctomycetia</taxon>
        <taxon>Planctomycetales</taxon>
        <taxon>Planctomycetaceae</taxon>
        <taxon>Alienimonas</taxon>
    </lineage>
</organism>
<evidence type="ECO:0000313" key="3">
    <source>
        <dbReference type="Proteomes" id="UP000609651"/>
    </source>
</evidence>